<sequence length="154" mass="17070">MGLGDADRCRERISWGPHGIPGRAGLWLPPLHPAHSFPGDGQSTDVQGKAPAASPRLEGIRRRLARSFQRAVPHWGSRRAREAAAAALEEQSPARVEGALAGLRAELLEMHFQSHQLARTLPDLNVKTQQWKREYELEITSESQSLKDNAMNPE</sequence>
<dbReference type="PANTHER" id="PTHR32289">
    <property type="entry name" value="PROTEIN FAM167A"/>
    <property type="match status" value="1"/>
</dbReference>
<dbReference type="InterPro" id="IPR051771">
    <property type="entry name" value="FAM167_domain"/>
</dbReference>
<evidence type="ECO:0000256" key="1">
    <source>
        <dbReference type="SAM" id="MobiDB-lite"/>
    </source>
</evidence>
<dbReference type="KEGG" id="pcoq:105813813"/>
<reference evidence="2" key="1">
    <citation type="submission" date="2025-08" db="UniProtKB">
        <authorList>
            <consortium name="Ensembl"/>
        </authorList>
    </citation>
    <scope>IDENTIFICATION</scope>
</reference>
<reference evidence="2" key="2">
    <citation type="submission" date="2025-09" db="UniProtKB">
        <authorList>
            <consortium name="Ensembl"/>
        </authorList>
    </citation>
    <scope>IDENTIFICATION</scope>
</reference>
<keyword evidence="3" id="KW-1185">Reference proteome</keyword>
<dbReference type="PANTHER" id="PTHR32289:SF2">
    <property type="entry name" value="ALANINE AND ARGININE-RICH DOMAIN-CONTAINING PROTEIN"/>
    <property type="match status" value="1"/>
</dbReference>
<dbReference type="GeneTree" id="ENSGT00390000007815"/>
<dbReference type="GeneID" id="105813813"/>
<dbReference type="OMA" id="ELEMAWE"/>
<proteinExistence type="predicted"/>
<dbReference type="RefSeq" id="XP_012504071.1">
    <property type="nucleotide sequence ID" value="XM_012648617.1"/>
</dbReference>
<dbReference type="CTD" id="441376"/>
<evidence type="ECO:0000313" key="2">
    <source>
        <dbReference type="Ensembl" id="ENSPCOP00000000420.1"/>
    </source>
</evidence>
<dbReference type="STRING" id="379532.ENSPCOP00000000420"/>
<evidence type="ECO:0000313" key="3">
    <source>
        <dbReference type="Proteomes" id="UP000233160"/>
    </source>
</evidence>
<dbReference type="GO" id="GO:0033574">
    <property type="term" value="P:response to testosterone"/>
    <property type="evidence" value="ECO:0007669"/>
    <property type="project" value="Ensembl"/>
</dbReference>
<organism evidence="2 3">
    <name type="scientific">Propithecus coquereli</name>
    <name type="common">Coquerel's sifaka</name>
    <name type="synonym">Propithecus verreauxi coquereli</name>
    <dbReference type="NCBI Taxonomy" id="379532"/>
    <lineage>
        <taxon>Eukaryota</taxon>
        <taxon>Metazoa</taxon>
        <taxon>Chordata</taxon>
        <taxon>Craniata</taxon>
        <taxon>Vertebrata</taxon>
        <taxon>Euteleostomi</taxon>
        <taxon>Mammalia</taxon>
        <taxon>Eutheria</taxon>
        <taxon>Euarchontoglires</taxon>
        <taxon>Primates</taxon>
        <taxon>Strepsirrhini</taxon>
        <taxon>Lemuriformes</taxon>
        <taxon>Indriidae</taxon>
        <taxon>Propithecus</taxon>
    </lineage>
</organism>
<dbReference type="Proteomes" id="UP000233160">
    <property type="component" value="Unassembled WGS sequence"/>
</dbReference>
<protein>
    <submittedName>
        <fullName evidence="2">Alanine and arginine rich domain containing protein</fullName>
    </submittedName>
</protein>
<feature type="region of interest" description="Disordered" evidence="1">
    <location>
        <begin position="31"/>
        <end position="55"/>
    </location>
</feature>
<accession>A0A2K6EFB6</accession>
<name>A0A2K6EFB6_PROCO</name>
<dbReference type="AlphaFoldDB" id="A0A2K6EFB6"/>
<dbReference type="OrthoDB" id="9948935at2759"/>
<gene>
    <name evidence="2" type="primary">AARD</name>
</gene>
<dbReference type="Ensembl" id="ENSPCOT00000001329.1">
    <property type="protein sequence ID" value="ENSPCOP00000000420.1"/>
    <property type="gene ID" value="ENSPCOG00000001214.1"/>
</dbReference>